<keyword evidence="2" id="KW-1185">Reference proteome</keyword>
<evidence type="ECO:0000313" key="1">
    <source>
        <dbReference type="EMBL" id="MBD2197141.1"/>
    </source>
</evidence>
<protein>
    <submittedName>
        <fullName evidence="1">Uncharacterized protein</fullName>
    </submittedName>
</protein>
<dbReference type="EMBL" id="JACJQH010000025">
    <property type="protein sequence ID" value="MBD2197141.1"/>
    <property type="molecule type" value="Genomic_DNA"/>
</dbReference>
<comment type="caution">
    <text evidence="1">The sequence shown here is derived from an EMBL/GenBank/DDBJ whole genome shotgun (WGS) entry which is preliminary data.</text>
</comment>
<reference evidence="1 2" key="1">
    <citation type="journal article" date="2020" name="ISME J.">
        <title>Comparative genomics reveals insights into cyanobacterial evolution and habitat adaptation.</title>
        <authorList>
            <person name="Chen M.Y."/>
            <person name="Teng W.K."/>
            <person name="Zhao L."/>
            <person name="Hu C.X."/>
            <person name="Zhou Y.K."/>
            <person name="Han B.P."/>
            <person name="Song L.R."/>
            <person name="Shu W.S."/>
        </authorList>
    </citation>
    <scope>NUCLEOTIDE SEQUENCE [LARGE SCALE GENOMIC DNA]</scope>
    <source>
        <strain evidence="1 2">FACHB-288</strain>
    </source>
</reference>
<name>A0ABR8ADL5_9CYAN</name>
<gene>
    <name evidence="1" type="ORF">H6G24_16815</name>
</gene>
<dbReference type="Proteomes" id="UP000658514">
    <property type="component" value="Unassembled WGS sequence"/>
</dbReference>
<evidence type="ECO:0000313" key="2">
    <source>
        <dbReference type="Proteomes" id="UP000658514"/>
    </source>
</evidence>
<organism evidence="1 2">
    <name type="scientific">Calothrix parietina FACHB-288</name>
    <dbReference type="NCBI Taxonomy" id="2692896"/>
    <lineage>
        <taxon>Bacteria</taxon>
        <taxon>Bacillati</taxon>
        <taxon>Cyanobacteriota</taxon>
        <taxon>Cyanophyceae</taxon>
        <taxon>Nostocales</taxon>
        <taxon>Calotrichaceae</taxon>
        <taxon>Calothrix</taxon>
    </lineage>
</organism>
<proteinExistence type="predicted"/>
<sequence>MPEINISFDKVSSAKEYNSFDIADEGFCGLIPRHCWEEQIQNLGKIL</sequence>
<dbReference type="RefSeq" id="WP_190543848.1">
    <property type="nucleotide sequence ID" value="NZ_CAWPNO010000057.1"/>
</dbReference>
<accession>A0ABR8ADL5</accession>